<evidence type="ECO:0000256" key="3">
    <source>
        <dbReference type="ARBA" id="ARBA00022801"/>
    </source>
</evidence>
<dbReference type="InterPro" id="IPR017867">
    <property type="entry name" value="Tyr_phospatase_low_mol_wt"/>
</dbReference>
<comment type="caution">
    <text evidence="7">The sequence shown here is derived from an EMBL/GenBank/DDBJ whole genome shotgun (WGS) entry which is preliminary data.</text>
</comment>
<dbReference type="AlphaFoldDB" id="A0A366E5N9"/>
<evidence type="ECO:0000256" key="5">
    <source>
        <dbReference type="PIRSR" id="PIRSR617867-1"/>
    </source>
</evidence>
<evidence type="ECO:0000256" key="1">
    <source>
        <dbReference type="ARBA" id="ARBA00011063"/>
    </source>
</evidence>
<dbReference type="GO" id="GO:0004725">
    <property type="term" value="F:protein tyrosine phosphatase activity"/>
    <property type="evidence" value="ECO:0007669"/>
    <property type="project" value="UniProtKB-EC"/>
</dbReference>
<evidence type="ECO:0000256" key="2">
    <source>
        <dbReference type="ARBA" id="ARBA00013064"/>
    </source>
</evidence>
<name>A0A366E5N9_9HYPH</name>
<dbReference type="InterPro" id="IPR036196">
    <property type="entry name" value="Ptyr_pPase_sf"/>
</dbReference>
<accession>A0A366E5N9</accession>
<keyword evidence="3" id="KW-0378">Hydrolase</keyword>
<dbReference type="CDD" id="cd16343">
    <property type="entry name" value="LMWPTP"/>
    <property type="match status" value="1"/>
</dbReference>
<protein>
    <recommendedName>
        <fullName evidence="2">protein-tyrosine-phosphatase</fullName>
        <ecNumber evidence="2">3.1.3.48</ecNumber>
    </recommendedName>
</protein>
<dbReference type="RefSeq" id="WP_342633956.1">
    <property type="nucleotide sequence ID" value="NZ_JBHEEG010000002.1"/>
</dbReference>
<evidence type="ECO:0000256" key="4">
    <source>
        <dbReference type="ARBA" id="ARBA00022912"/>
    </source>
</evidence>
<feature type="active site" evidence="5">
    <location>
        <position position="17"/>
    </location>
</feature>
<organism evidence="7 8">
    <name type="scientific">Pseudochrobactrum asaccharolyticum</name>
    <dbReference type="NCBI Taxonomy" id="354351"/>
    <lineage>
        <taxon>Bacteria</taxon>
        <taxon>Pseudomonadati</taxon>
        <taxon>Pseudomonadota</taxon>
        <taxon>Alphaproteobacteria</taxon>
        <taxon>Hyphomicrobiales</taxon>
        <taxon>Brucellaceae</taxon>
        <taxon>Pseudochrobactrum</taxon>
    </lineage>
</organism>
<evidence type="ECO:0000259" key="6">
    <source>
        <dbReference type="SMART" id="SM00226"/>
    </source>
</evidence>
<dbReference type="EMBL" id="QNRH01000002">
    <property type="protein sequence ID" value="RBO97637.1"/>
    <property type="molecule type" value="Genomic_DNA"/>
</dbReference>
<reference evidence="7 8" key="1">
    <citation type="submission" date="2018-06" db="EMBL/GenBank/DDBJ databases">
        <title>Genomic Encyclopedia of Type Strains, Phase IV (KMG-IV): sequencing the most valuable type-strain genomes for metagenomic binning, comparative biology and taxonomic classification.</title>
        <authorList>
            <person name="Goeker M."/>
        </authorList>
    </citation>
    <scope>NUCLEOTIDE SEQUENCE [LARGE SCALE GENOMIC DNA]</scope>
    <source>
        <strain evidence="7 8">DSM 25619</strain>
    </source>
</reference>
<dbReference type="SMART" id="SM00226">
    <property type="entry name" value="LMWPc"/>
    <property type="match status" value="1"/>
</dbReference>
<dbReference type="InterPro" id="IPR023485">
    <property type="entry name" value="Ptyr_pPase"/>
</dbReference>
<dbReference type="Proteomes" id="UP000252893">
    <property type="component" value="Unassembled WGS sequence"/>
</dbReference>
<gene>
    <name evidence="7" type="ORF">DFR47_102424</name>
</gene>
<keyword evidence="4" id="KW-0904">Protein phosphatase</keyword>
<comment type="similarity">
    <text evidence="1">Belongs to the low molecular weight phosphotyrosine protein phosphatase family.</text>
</comment>
<dbReference type="Pfam" id="PF01451">
    <property type="entry name" value="LMWPc"/>
    <property type="match status" value="1"/>
</dbReference>
<keyword evidence="8" id="KW-1185">Reference proteome</keyword>
<evidence type="ECO:0000313" key="8">
    <source>
        <dbReference type="Proteomes" id="UP000252893"/>
    </source>
</evidence>
<dbReference type="PRINTS" id="PR00719">
    <property type="entry name" value="LMWPTPASE"/>
</dbReference>
<sequence length="163" mass="18099">MPQPYSILFICLGNICRSPLAEGVMRAVVQERFPQREFLIDSAGTNGYHTGEAPDERSVAVAKQNGIDISKQRCRQLSDEDFSRFDLILGMDQNNLMTINRLAPCGSPAVTGLFTAVARDGLDGHAADRGEEIPDPYYGDIEDFERVYEMVREAAEALADRLQ</sequence>
<dbReference type="InterPro" id="IPR050438">
    <property type="entry name" value="LMW_PTPase"/>
</dbReference>
<dbReference type="Gene3D" id="3.40.50.2300">
    <property type="match status" value="1"/>
</dbReference>
<proteinExistence type="inferred from homology"/>
<feature type="active site" description="Proton donor" evidence="5">
    <location>
        <position position="135"/>
    </location>
</feature>
<evidence type="ECO:0000313" key="7">
    <source>
        <dbReference type="EMBL" id="RBO97637.1"/>
    </source>
</evidence>
<dbReference type="PANTHER" id="PTHR11717:SF7">
    <property type="entry name" value="LOW MOLECULAR WEIGHT PHOSPHOTYROSINE PROTEIN PHOSPHATASE"/>
    <property type="match status" value="1"/>
</dbReference>
<dbReference type="SUPFAM" id="SSF52788">
    <property type="entry name" value="Phosphotyrosine protein phosphatases I"/>
    <property type="match status" value="1"/>
</dbReference>
<dbReference type="EC" id="3.1.3.48" evidence="2"/>
<feature type="active site" description="Nucleophile" evidence="5">
    <location>
        <position position="11"/>
    </location>
</feature>
<feature type="domain" description="Phosphotyrosine protein phosphatase I" evidence="6">
    <location>
        <begin position="5"/>
        <end position="161"/>
    </location>
</feature>
<dbReference type="PANTHER" id="PTHR11717">
    <property type="entry name" value="LOW MOLECULAR WEIGHT PROTEIN TYROSINE PHOSPHATASE"/>
    <property type="match status" value="1"/>
</dbReference>